<gene>
    <name evidence="2" type="ORF">IV203_034664</name>
</gene>
<evidence type="ECO:0000313" key="3">
    <source>
        <dbReference type="Proteomes" id="UP000693970"/>
    </source>
</evidence>
<proteinExistence type="predicted"/>
<dbReference type="AlphaFoldDB" id="A0A9K3LES1"/>
<evidence type="ECO:0000313" key="2">
    <source>
        <dbReference type="EMBL" id="KAG7359566.1"/>
    </source>
</evidence>
<reference evidence="2" key="1">
    <citation type="journal article" date="2021" name="Sci. Rep.">
        <title>Diploid genomic architecture of Nitzschia inconspicua, an elite biomass production diatom.</title>
        <authorList>
            <person name="Oliver A."/>
            <person name="Podell S."/>
            <person name="Pinowska A."/>
            <person name="Traller J.C."/>
            <person name="Smith S.R."/>
            <person name="McClure R."/>
            <person name="Beliaev A."/>
            <person name="Bohutskyi P."/>
            <person name="Hill E.A."/>
            <person name="Rabines A."/>
            <person name="Zheng H."/>
            <person name="Allen L.Z."/>
            <person name="Kuo A."/>
            <person name="Grigoriev I.V."/>
            <person name="Allen A.E."/>
            <person name="Hazlebeck D."/>
            <person name="Allen E.E."/>
        </authorList>
    </citation>
    <scope>NUCLEOTIDE SEQUENCE</scope>
    <source>
        <strain evidence="2">Hildebrandi</strain>
    </source>
</reference>
<keyword evidence="3" id="KW-1185">Reference proteome</keyword>
<feature type="signal peptide" evidence="1">
    <location>
        <begin position="1"/>
        <end position="27"/>
    </location>
</feature>
<sequence>MGSLSRCCNRRGWMATLFPVLLVGMDAATIAALQAHMPSRQTFTARYPSTLPMHSLTTCLESLSLERRNSMDQYRHVSWLDLSQQQAQQDGDLDDFDHDSISMPLYPLGAVYLPTNHTVNHTLINVEPQNIQMAQDLLHEAFVLDSKQHRIVTDPANRPKFCVVLRAMDTGRIASVGTVMSIVEAEKQFHYGTEDIARIRLTCHAEQLMKICHVENGDGWSAKRLMKSQEYLRASVRPFLLPTSKTATENAKNIQEQLSELSKDWMTVKTMYQLDLGSGGFPPGTISKLGDAIQEVNIGARKDGICQGSEDSLEKTFWTFAQEWQSVCYTLRQGQQSLLSAERNELMVEAACAKGGPLKLPIHMEDLEPQDRQQIQRLEGKAQQRHIELGMDPILDFQALISLPNIQYCAEWLHFLVKRERQRLENIVAVQYSK</sequence>
<keyword evidence="1" id="KW-0732">Signal</keyword>
<comment type="caution">
    <text evidence="2">The sequence shown here is derived from an EMBL/GenBank/DDBJ whole genome shotgun (WGS) entry which is preliminary data.</text>
</comment>
<protein>
    <recommendedName>
        <fullName evidence="4">Lon N-terminal domain-containing protein</fullName>
    </recommendedName>
</protein>
<reference evidence="2" key="2">
    <citation type="submission" date="2021-04" db="EMBL/GenBank/DDBJ databases">
        <authorList>
            <person name="Podell S."/>
        </authorList>
    </citation>
    <scope>NUCLEOTIDE SEQUENCE</scope>
    <source>
        <strain evidence="2">Hildebrandi</strain>
    </source>
</reference>
<dbReference type="Proteomes" id="UP000693970">
    <property type="component" value="Unassembled WGS sequence"/>
</dbReference>
<accession>A0A9K3LES1</accession>
<name>A0A9K3LES1_9STRA</name>
<evidence type="ECO:0000256" key="1">
    <source>
        <dbReference type="SAM" id="SignalP"/>
    </source>
</evidence>
<dbReference type="EMBL" id="JAGRRH010000013">
    <property type="protein sequence ID" value="KAG7359566.1"/>
    <property type="molecule type" value="Genomic_DNA"/>
</dbReference>
<evidence type="ECO:0008006" key="4">
    <source>
        <dbReference type="Google" id="ProtNLM"/>
    </source>
</evidence>
<dbReference type="OrthoDB" id="44614at2759"/>
<feature type="chain" id="PRO_5039895650" description="Lon N-terminal domain-containing protein" evidence="1">
    <location>
        <begin position="28"/>
        <end position="434"/>
    </location>
</feature>
<organism evidence="2 3">
    <name type="scientific">Nitzschia inconspicua</name>
    <dbReference type="NCBI Taxonomy" id="303405"/>
    <lineage>
        <taxon>Eukaryota</taxon>
        <taxon>Sar</taxon>
        <taxon>Stramenopiles</taxon>
        <taxon>Ochrophyta</taxon>
        <taxon>Bacillariophyta</taxon>
        <taxon>Bacillariophyceae</taxon>
        <taxon>Bacillariophycidae</taxon>
        <taxon>Bacillariales</taxon>
        <taxon>Bacillariaceae</taxon>
        <taxon>Nitzschia</taxon>
    </lineage>
</organism>